<dbReference type="OrthoDB" id="9793581at2"/>
<evidence type="ECO:0000256" key="8">
    <source>
        <dbReference type="SAM" id="Phobius"/>
    </source>
</evidence>
<comment type="similarity">
    <text evidence="2 7">Belongs to the ExbD/TolR family.</text>
</comment>
<dbReference type="KEGG" id="chya:V22_30000"/>
<name>A0A517TBJ7_9PLAN</name>
<dbReference type="PANTHER" id="PTHR30558">
    <property type="entry name" value="EXBD MEMBRANE COMPONENT OF PMF-DRIVEN MACROMOLECULE IMPORT SYSTEM"/>
    <property type="match status" value="1"/>
</dbReference>
<organism evidence="9 10">
    <name type="scientific">Calycomorphotria hydatis</name>
    <dbReference type="NCBI Taxonomy" id="2528027"/>
    <lineage>
        <taxon>Bacteria</taxon>
        <taxon>Pseudomonadati</taxon>
        <taxon>Planctomycetota</taxon>
        <taxon>Planctomycetia</taxon>
        <taxon>Planctomycetales</taxon>
        <taxon>Planctomycetaceae</taxon>
        <taxon>Calycomorphotria</taxon>
    </lineage>
</organism>
<evidence type="ECO:0000313" key="10">
    <source>
        <dbReference type="Proteomes" id="UP000319976"/>
    </source>
</evidence>
<gene>
    <name evidence="9" type="primary">exbD_2</name>
    <name evidence="9" type="ORF">V22_30000</name>
</gene>
<dbReference type="GO" id="GO:0015031">
    <property type="term" value="P:protein transport"/>
    <property type="evidence" value="ECO:0007669"/>
    <property type="project" value="UniProtKB-KW"/>
</dbReference>
<keyword evidence="7" id="KW-0813">Transport</keyword>
<keyword evidence="6 8" id="KW-0472">Membrane</keyword>
<keyword evidence="4 7" id="KW-0812">Transmembrane</keyword>
<dbReference type="EMBL" id="CP036316">
    <property type="protein sequence ID" value="QDT65740.1"/>
    <property type="molecule type" value="Genomic_DNA"/>
</dbReference>
<evidence type="ECO:0000256" key="1">
    <source>
        <dbReference type="ARBA" id="ARBA00004162"/>
    </source>
</evidence>
<dbReference type="PANTHER" id="PTHR30558:SF3">
    <property type="entry name" value="BIOPOLYMER TRANSPORT PROTEIN EXBD-RELATED"/>
    <property type="match status" value="1"/>
</dbReference>
<keyword evidence="3" id="KW-1003">Cell membrane</keyword>
<dbReference type="InterPro" id="IPR003400">
    <property type="entry name" value="ExbD"/>
</dbReference>
<evidence type="ECO:0000256" key="3">
    <source>
        <dbReference type="ARBA" id="ARBA00022475"/>
    </source>
</evidence>
<keyword evidence="7" id="KW-0653">Protein transport</keyword>
<evidence type="ECO:0000256" key="2">
    <source>
        <dbReference type="ARBA" id="ARBA00005811"/>
    </source>
</evidence>
<proteinExistence type="inferred from homology"/>
<reference evidence="9 10" key="1">
    <citation type="submission" date="2019-02" db="EMBL/GenBank/DDBJ databases">
        <title>Deep-cultivation of Planctomycetes and their phenomic and genomic characterization uncovers novel biology.</title>
        <authorList>
            <person name="Wiegand S."/>
            <person name="Jogler M."/>
            <person name="Boedeker C."/>
            <person name="Pinto D."/>
            <person name="Vollmers J."/>
            <person name="Rivas-Marin E."/>
            <person name="Kohn T."/>
            <person name="Peeters S.H."/>
            <person name="Heuer A."/>
            <person name="Rast P."/>
            <person name="Oberbeckmann S."/>
            <person name="Bunk B."/>
            <person name="Jeske O."/>
            <person name="Meyerdierks A."/>
            <person name="Storesund J.E."/>
            <person name="Kallscheuer N."/>
            <person name="Luecker S."/>
            <person name="Lage O.M."/>
            <person name="Pohl T."/>
            <person name="Merkel B.J."/>
            <person name="Hornburger P."/>
            <person name="Mueller R.-W."/>
            <person name="Bruemmer F."/>
            <person name="Labrenz M."/>
            <person name="Spormann A.M."/>
            <person name="Op den Camp H."/>
            <person name="Overmann J."/>
            <person name="Amann R."/>
            <person name="Jetten M.S.M."/>
            <person name="Mascher T."/>
            <person name="Medema M.H."/>
            <person name="Devos D.P."/>
            <person name="Kaster A.-K."/>
            <person name="Ovreas L."/>
            <person name="Rohde M."/>
            <person name="Galperin M.Y."/>
            <person name="Jogler C."/>
        </authorList>
    </citation>
    <scope>NUCLEOTIDE SEQUENCE [LARGE SCALE GENOMIC DNA]</scope>
    <source>
        <strain evidence="9 10">V22</strain>
    </source>
</reference>
<evidence type="ECO:0000313" key="9">
    <source>
        <dbReference type="EMBL" id="QDT65740.1"/>
    </source>
</evidence>
<keyword evidence="10" id="KW-1185">Reference proteome</keyword>
<protein>
    <submittedName>
        <fullName evidence="9">Biopolymer transport protein ExbD</fullName>
    </submittedName>
</protein>
<evidence type="ECO:0000256" key="5">
    <source>
        <dbReference type="ARBA" id="ARBA00022989"/>
    </source>
</evidence>
<comment type="subcellular location">
    <subcellularLocation>
        <location evidence="1">Cell membrane</location>
        <topology evidence="1">Single-pass membrane protein</topology>
    </subcellularLocation>
    <subcellularLocation>
        <location evidence="7">Cell membrane</location>
        <topology evidence="7">Single-pass type II membrane protein</topology>
    </subcellularLocation>
</comment>
<keyword evidence="5 8" id="KW-1133">Transmembrane helix</keyword>
<sequence>MPLKTQGIEEPTLNLTPMIDIVFLLIIFFMVGARFTQDERRVEIRLPSTAEKLSLTPLPDPITIGVKPDGDLLLNGQPITGGDLSQQLMNAKENYPGQAVVLKGDEAVPYQSVVDVLVICRQAGIDNISLALSIQPREG</sequence>
<dbReference type="Gene3D" id="3.30.420.270">
    <property type="match status" value="1"/>
</dbReference>
<dbReference type="RefSeq" id="WP_145264175.1">
    <property type="nucleotide sequence ID" value="NZ_CP036316.1"/>
</dbReference>
<dbReference type="Proteomes" id="UP000319976">
    <property type="component" value="Chromosome"/>
</dbReference>
<dbReference type="GO" id="GO:0005886">
    <property type="term" value="C:plasma membrane"/>
    <property type="evidence" value="ECO:0007669"/>
    <property type="project" value="UniProtKB-SubCell"/>
</dbReference>
<feature type="transmembrane region" description="Helical" evidence="8">
    <location>
        <begin position="15"/>
        <end position="35"/>
    </location>
</feature>
<dbReference type="GO" id="GO:0022857">
    <property type="term" value="F:transmembrane transporter activity"/>
    <property type="evidence" value="ECO:0007669"/>
    <property type="project" value="InterPro"/>
</dbReference>
<accession>A0A517TBJ7</accession>
<evidence type="ECO:0000256" key="4">
    <source>
        <dbReference type="ARBA" id="ARBA00022692"/>
    </source>
</evidence>
<dbReference type="Pfam" id="PF02472">
    <property type="entry name" value="ExbD"/>
    <property type="match status" value="1"/>
</dbReference>
<dbReference type="AlphaFoldDB" id="A0A517TBJ7"/>
<evidence type="ECO:0000256" key="7">
    <source>
        <dbReference type="RuleBase" id="RU003879"/>
    </source>
</evidence>
<evidence type="ECO:0000256" key="6">
    <source>
        <dbReference type="ARBA" id="ARBA00023136"/>
    </source>
</evidence>